<dbReference type="AlphaFoldDB" id="A0A9D4QN32"/>
<dbReference type="EMBL" id="JAIWYP010000004">
    <property type="protein sequence ID" value="KAH3837241.1"/>
    <property type="molecule type" value="Genomic_DNA"/>
</dbReference>
<evidence type="ECO:0000313" key="2">
    <source>
        <dbReference type="EMBL" id="KAH3837241.1"/>
    </source>
</evidence>
<gene>
    <name evidence="2" type="ORF">DPMN_110622</name>
</gene>
<accession>A0A9D4QN32</accession>
<feature type="compositionally biased region" description="Basic and acidic residues" evidence="1">
    <location>
        <begin position="7"/>
        <end position="20"/>
    </location>
</feature>
<evidence type="ECO:0000313" key="3">
    <source>
        <dbReference type="Proteomes" id="UP000828390"/>
    </source>
</evidence>
<proteinExistence type="predicted"/>
<feature type="region of interest" description="Disordered" evidence="1">
    <location>
        <begin position="1"/>
        <end position="20"/>
    </location>
</feature>
<evidence type="ECO:0000256" key="1">
    <source>
        <dbReference type="SAM" id="MobiDB-lite"/>
    </source>
</evidence>
<comment type="caution">
    <text evidence="2">The sequence shown here is derived from an EMBL/GenBank/DDBJ whole genome shotgun (WGS) entry which is preliminary data.</text>
</comment>
<name>A0A9D4QN32_DREPO</name>
<protein>
    <submittedName>
        <fullName evidence="2">Uncharacterized protein</fullName>
    </submittedName>
</protein>
<dbReference type="Proteomes" id="UP000828390">
    <property type="component" value="Unassembled WGS sequence"/>
</dbReference>
<organism evidence="2 3">
    <name type="scientific">Dreissena polymorpha</name>
    <name type="common">Zebra mussel</name>
    <name type="synonym">Mytilus polymorpha</name>
    <dbReference type="NCBI Taxonomy" id="45954"/>
    <lineage>
        <taxon>Eukaryota</taxon>
        <taxon>Metazoa</taxon>
        <taxon>Spiralia</taxon>
        <taxon>Lophotrochozoa</taxon>
        <taxon>Mollusca</taxon>
        <taxon>Bivalvia</taxon>
        <taxon>Autobranchia</taxon>
        <taxon>Heteroconchia</taxon>
        <taxon>Euheterodonta</taxon>
        <taxon>Imparidentia</taxon>
        <taxon>Neoheterodontei</taxon>
        <taxon>Myida</taxon>
        <taxon>Dreissenoidea</taxon>
        <taxon>Dreissenidae</taxon>
        <taxon>Dreissena</taxon>
    </lineage>
</organism>
<reference evidence="2" key="1">
    <citation type="journal article" date="2019" name="bioRxiv">
        <title>The Genome of the Zebra Mussel, Dreissena polymorpha: A Resource for Invasive Species Research.</title>
        <authorList>
            <person name="McCartney M.A."/>
            <person name="Auch B."/>
            <person name="Kono T."/>
            <person name="Mallez S."/>
            <person name="Zhang Y."/>
            <person name="Obille A."/>
            <person name="Becker A."/>
            <person name="Abrahante J.E."/>
            <person name="Garbe J."/>
            <person name="Badalamenti J.P."/>
            <person name="Herman A."/>
            <person name="Mangelson H."/>
            <person name="Liachko I."/>
            <person name="Sullivan S."/>
            <person name="Sone E.D."/>
            <person name="Koren S."/>
            <person name="Silverstein K.A.T."/>
            <person name="Beckman K.B."/>
            <person name="Gohl D.M."/>
        </authorList>
    </citation>
    <scope>NUCLEOTIDE SEQUENCE</scope>
    <source>
        <strain evidence="2">Duluth1</strain>
        <tissue evidence="2">Whole animal</tissue>
    </source>
</reference>
<keyword evidence="3" id="KW-1185">Reference proteome</keyword>
<sequence>MSDGDKEDSAKQYSDHLEHARKQSLCQRLLYKTQVIDTTSIYKATCASQDIVIGVR</sequence>
<reference evidence="2" key="2">
    <citation type="submission" date="2020-11" db="EMBL/GenBank/DDBJ databases">
        <authorList>
            <person name="McCartney M.A."/>
            <person name="Auch B."/>
            <person name="Kono T."/>
            <person name="Mallez S."/>
            <person name="Becker A."/>
            <person name="Gohl D.M."/>
            <person name="Silverstein K.A.T."/>
            <person name="Koren S."/>
            <person name="Bechman K.B."/>
            <person name="Herman A."/>
            <person name="Abrahante J.E."/>
            <person name="Garbe J."/>
        </authorList>
    </citation>
    <scope>NUCLEOTIDE SEQUENCE</scope>
    <source>
        <strain evidence="2">Duluth1</strain>
        <tissue evidence="2">Whole animal</tissue>
    </source>
</reference>